<dbReference type="AlphaFoldDB" id="Q3AF75"/>
<protein>
    <submittedName>
        <fullName evidence="1">Uncharacterized protein</fullName>
    </submittedName>
</protein>
<reference evidence="1 2" key="1">
    <citation type="journal article" date="2005" name="PLoS Genet.">
        <title>Life in hot carbon monoxide: the complete genome sequence of Carboxydothermus hydrogenoformans Z-2901.</title>
        <authorList>
            <person name="Wu M."/>
            <person name="Ren Q."/>
            <person name="Durkin A.S."/>
            <person name="Daugherty S.C."/>
            <person name="Brinkac L.M."/>
            <person name="Dodson R.J."/>
            <person name="Madupu R."/>
            <person name="Sullivan S.A."/>
            <person name="Kolonay J.F."/>
            <person name="Haft D.H."/>
            <person name="Nelson W.C."/>
            <person name="Tallon L.J."/>
            <person name="Jones K.M."/>
            <person name="Ulrich L.E."/>
            <person name="Gonzalez J.M."/>
            <person name="Zhulin I.B."/>
            <person name="Robb F.T."/>
            <person name="Eisen J.A."/>
        </authorList>
    </citation>
    <scope>NUCLEOTIDE SEQUENCE [LARGE SCALE GENOMIC DNA]</scope>
    <source>
        <strain evidence="2">ATCC BAA-161 / DSM 6008 / Z-2901</strain>
    </source>
</reference>
<name>Q3AF75_CARHZ</name>
<dbReference type="Proteomes" id="UP000002706">
    <property type="component" value="Chromosome"/>
</dbReference>
<dbReference type="EMBL" id="CP000141">
    <property type="protein sequence ID" value="ABB14218.1"/>
    <property type="molecule type" value="Genomic_DNA"/>
</dbReference>
<keyword evidence="2" id="KW-1185">Reference proteome</keyword>
<dbReference type="InParanoid" id="Q3AF75"/>
<organism evidence="1 2">
    <name type="scientific">Carboxydothermus hydrogenoformans (strain ATCC BAA-161 / DSM 6008 / Z-2901)</name>
    <dbReference type="NCBI Taxonomy" id="246194"/>
    <lineage>
        <taxon>Bacteria</taxon>
        <taxon>Bacillati</taxon>
        <taxon>Bacillota</taxon>
        <taxon>Clostridia</taxon>
        <taxon>Thermoanaerobacterales</taxon>
        <taxon>Thermoanaerobacteraceae</taxon>
        <taxon>Carboxydothermus</taxon>
    </lineage>
</organism>
<gene>
    <name evidence="1" type="ordered locus">CHY_0346</name>
</gene>
<evidence type="ECO:0000313" key="1">
    <source>
        <dbReference type="EMBL" id="ABB14218.1"/>
    </source>
</evidence>
<accession>Q3AF75</accession>
<proteinExistence type="predicted"/>
<dbReference type="HOGENOM" id="CLU_3231258_0_0_9"/>
<sequence length="43" mass="5417">MARWNKSRNFSKDVEYINLANFKEKVLYDVERRVFLRKYFADR</sequence>
<evidence type="ECO:0000313" key="2">
    <source>
        <dbReference type="Proteomes" id="UP000002706"/>
    </source>
</evidence>
<dbReference type="KEGG" id="chy:CHY_0346"/>